<dbReference type="EMBL" id="NCVQ01000002">
    <property type="protein sequence ID" value="PWZ43634.1"/>
    <property type="molecule type" value="Genomic_DNA"/>
</dbReference>
<protein>
    <submittedName>
        <fullName evidence="5">Pentatricopeptide repeat-containing protein</fullName>
    </submittedName>
</protein>
<dbReference type="Pfam" id="PF01535">
    <property type="entry name" value="PPR"/>
    <property type="match status" value="1"/>
</dbReference>
<evidence type="ECO:0000256" key="4">
    <source>
        <dbReference type="PROSITE-ProRule" id="PRU00708"/>
    </source>
</evidence>
<feature type="repeat" description="PPR" evidence="4">
    <location>
        <begin position="281"/>
        <end position="315"/>
    </location>
</feature>
<dbReference type="InterPro" id="IPR050667">
    <property type="entry name" value="PPR-containing_protein"/>
</dbReference>
<keyword evidence="3" id="KW-0809">Transit peptide</keyword>
<evidence type="ECO:0000256" key="1">
    <source>
        <dbReference type="ARBA" id="ARBA00007626"/>
    </source>
</evidence>
<keyword evidence="2" id="KW-0677">Repeat</keyword>
<dbReference type="Gene3D" id="1.25.40.10">
    <property type="entry name" value="Tetratricopeptide repeat domain"/>
    <property type="match status" value="4"/>
</dbReference>
<organism evidence="5">
    <name type="scientific">Zea mays</name>
    <name type="common">Maize</name>
    <dbReference type="NCBI Taxonomy" id="4577"/>
    <lineage>
        <taxon>Eukaryota</taxon>
        <taxon>Viridiplantae</taxon>
        <taxon>Streptophyta</taxon>
        <taxon>Embryophyta</taxon>
        <taxon>Tracheophyta</taxon>
        <taxon>Spermatophyta</taxon>
        <taxon>Magnoliopsida</taxon>
        <taxon>Liliopsida</taxon>
        <taxon>Poales</taxon>
        <taxon>Poaceae</taxon>
        <taxon>PACMAD clade</taxon>
        <taxon>Panicoideae</taxon>
        <taxon>Andropogonodae</taxon>
        <taxon>Andropogoneae</taxon>
        <taxon>Tripsacinae</taxon>
        <taxon>Zea</taxon>
    </lineage>
</organism>
<evidence type="ECO:0000256" key="3">
    <source>
        <dbReference type="ARBA" id="ARBA00022946"/>
    </source>
</evidence>
<evidence type="ECO:0000256" key="2">
    <source>
        <dbReference type="ARBA" id="ARBA00022737"/>
    </source>
</evidence>
<dbReference type="InterPro" id="IPR002885">
    <property type="entry name" value="PPR_rpt"/>
</dbReference>
<dbReference type="NCBIfam" id="TIGR00756">
    <property type="entry name" value="PPR"/>
    <property type="match status" value="5"/>
</dbReference>
<dbReference type="PANTHER" id="PTHR47939">
    <property type="entry name" value="MEMBRANE-ASSOCIATED SALT-INDUCIBLE PROTEIN-LIKE"/>
    <property type="match status" value="1"/>
</dbReference>
<evidence type="ECO:0000313" key="5">
    <source>
        <dbReference type="EMBL" id="PWZ43634.1"/>
    </source>
</evidence>
<comment type="similarity">
    <text evidence="1">Belongs to the PPR family. P subfamily.</text>
</comment>
<accession>A0A3L6G4W4</accession>
<name>A0A3L6G4W4_MAIZE</name>
<feature type="repeat" description="PPR" evidence="4">
    <location>
        <begin position="316"/>
        <end position="350"/>
    </location>
</feature>
<proteinExistence type="inferred from homology"/>
<dbReference type="PROSITE" id="PS51375">
    <property type="entry name" value="PPR"/>
    <property type="match status" value="5"/>
</dbReference>
<sequence length="365" mass="41671">MSRALARHPVPPFLKLRSTVCDDGYWMGRLDHKDWLAPNEVLKVFVNIRDTSLINSVFKKACSRRDYKPSEALYSLMIDRLACARRFSDVEELLSKARTEKLRFSDEFFYRLIKMYGNVAEHPQKAMDTLFAMPGYNCWPSTKTFNYVLHMLVCKRQYEVVHEVYSSAPRLGVTLDTCSFNILVKGLCQCGKFDEAISLLHEMPKQGCQPNATTYSTFMHFLCQRSQVDKAFELFERMRKQDIAADTVVYNILISGLCRDERVTEAFDLFKSMTSEGCCPNSGTYQVLLDGLISLGKLFEAKSLVCTMSTEGVRPSFQSYKLLIDGLCSDDCVGDAHLVLKQMVGQGFVPRMGTWTKLLTSMFKF</sequence>
<dbReference type="InterPro" id="IPR011990">
    <property type="entry name" value="TPR-like_helical_dom_sf"/>
</dbReference>
<dbReference type="PANTHER" id="PTHR47939:SF14">
    <property type="entry name" value="PENTATRICOPEPTIDE REPEAT-CONTAINING PROTEIN MITOCHONDRIAL"/>
    <property type="match status" value="1"/>
</dbReference>
<feature type="repeat" description="PPR" evidence="4">
    <location>
        <begin position="246"/>
        <end position="280"/>
    </location>
</feature>
<dbReference type="ExpressionAtlas" id="A0A3L6G4W4">
    <property type="expression patterns" value="baseline and differential"/>
</dbReference>
<comment type="caution">
    <text evidence="5">The sequence shown here is derived from an EMBL/GenBank/DDBJ whole genome shotgun (WGS) entry which is preliminary data.</text>
</comment>
<dbReference type="Proteomes" id="UP000251960">
    <property type="component" value="Chromosome 10"/>
</dbReference>
<dbReference type="Pfam" id="PF13041">
    <property type="entry name" value="PPR_2"/>
    <property type="match status" value="2"/>
</dbReference>
<reference evidence="5" key="1">
    <citation type="journal article" date="2018" name="Nat. Genet.">
        <title>Extensive intraspecific gene order and gene structural variations between Mo17 and other maize genomes.</title>
        <authorList>
            <person name="Sun S."/>
            <person name="Zhou Y."/>
            <person name="Chen J."/>
            <person name="Shi J."/>
            <person name="Zhao H."/>
            <person name="Zhao H."/>
            <person name="Song W."/>
            <person name="Zhang M."/>
            <person name="Cui Y."/>
            <person name="Dong X."/>
            <person name="Liu H."/>
            <person name="Ma X."/>
            <person name="Jiao Y."/>
            <person name="Wang B."/>
            <person name="Wei X."/>
            <person name="Stein J.C."/>
            <person name="Glaubitz J.C."/>
            <person name="Lu F."/>
            <person name="Yu G."/>
            <person name="Liang C."/>
            <person name="Fengler K."/>
            <person name="Li B."/>
            <person name="Rafalski A."/>
            <person name="Schnable P.S."/>
            <person name="Ware D.H."/>
            <person name="Buckler E.S."/>
            <person name="Lai J."/>
        </authorList>
    </citation>
    <scope>NUCLEOTIDE SEQUENCE [LARGE SCALE GENOMIC DNA]</scope>
    <source>
        <tissue evidence="5">Seedling</tissue>
    </source>
</reference>
<feature type="repeat" description="PPR" evidence="4">
    <location>
        <begin position="211"/>
        <end position="245"/>
    </location>
</feature>
<gene>
    <name evidence="5" type="primary">At3g14580</name>
    <name evidence="5" type="ORF">Zm00014a_024582</name>
</gene>
<dbReference type="AlphaFoldDB" id="A0A3L6G4W4"/>
<feature type="repeat" description="PPR" evidence="4">
    <location>
        <begin position="176"/>
        <end position="210"/>
    </location>
</feature>